<dbReference type="CDD" id="cd05237">
    <property type="entry name" value="UDP_invert_4-6DH_SDR_e"/>
    <property type="match status" value="1"/>
</dbReference>
<dbReference type="Proteomes" id="UP000001753">
    <property type="component" value="Chromosome"/>
</dbReference>
<dbReference type="InterPro" id="IPR051203">
    <property type="entry name" value="Polysaccharide_Synthase-Rel"/>
</dbReference>
<dbReference type="Gene3D" id="3.40.50.720">
    <property type="entry name" value="NAD(P)-binding Rossmann-like Domain"/>
    <property type="match status" value="1"/>
</dbReference>
<accession>C2XXL1</accession>
<feature type="domain" description="Polysaccharide biosynthesis protein CapD-like" evidence="2">
    <location>
        <begin position="12"/>
        <end position="286"/>
    </location>
</feature>
<evidence type="ECO:0000256" key="1">
    <source>
        <dbReference type="ARBA" id="ARBA00007430"/>
    </source>
</evidence>
<reference evidence="3" key="1">
    <citation type="journal article" date="2012" name="Genome Res.">
        <title>Genomic characterization of the Bacillus cereus sensu lato species: Backdrop to the evolution of Bacillus anthracis.</title>
        <authorList>
            <person name="Zwick M.E."/>
            <person name="Joseph S.J."/>
            <person name="Didelot X."/>
            <person name="Chen P.E."/>
            <person name="Bishop-Lilly K.A."/>
            <person name="Stewart A.C."/>
            <person name="Willner K."/>
            <person name="Nolan N."/>
            <person name="Lentz S."/>
            <person name="Thomason M.K."/>
            <person name="Sozhamannan S."/>
            <person name="Mateczun A.J."/>
            <person name="Du L."/>
            <person name="Read T.D."/>
        </authorList>
    </citation>
    <scope>NUCLEOTIDE SEQUENCE [LARGE SCALE GENOMIC DNA]</scope>
    <source>
        <strain evidence="3">AH603</strain>
    </source>
</reference>
<protein>
    <submittedName>
        <fullName evidence="3">UDP-N-acetylglucosamine 4,6-dehydratase</fullName>
    </submittedName>
</protein>
<dbReference type="Pfam" id="PF02719">
    <property type="entry name" value="Polysacc_synt_2"/>
    <property type="match status" value="1"/>
</dbReference>
<name>C2XXL1_BACMY</name>
<dbReference type="SUPFAM" id="SSF51735">
    <property type="entry name" value="NAD(P)-binding Rossmann-fold domains"/>
    <property type="match status" value="1"/>
</dbReference>
<proteinExistence type="inferred from homology"/>
<evidence type="ECO:0000259" key="2">
    <source>
        <dbReference type="Pfam" id="PF02719"/>
    </source>
</evidence>
<gene>
    <name evidence="3" type="ORF">bcere0026_34390</name>
</gene>
<comment type="caution">
    <text evidence="3">The sequence shown here is derived from an EMBL/GenBank/DDBJ whole genome shotgun (WGS) entry which is preliminary data.</text>
</comment>
<evidence type="ECO:0000313" key="3">
    <source>
        <dbReference type="EMBL" id="EEL69611.1"/>
    </source>
</evidence>
<dbReference type="HOGENOM" id="CLU_013560_4_1_9"/>
<dbReference type="AlphaFoldDB" id="C2XXL1"/>
<organism evidence="3">
    <name type="scientific">Bacillus mycoides</name>
    <dbReference type="NCBI Taxonomy" id="1405"/>
    <lineage>
        <taxon>Bacteria</taxon>
        <taxon>Bacillati</taxon>
        <taxon>Bacillota</taxon>
        <taxon>Bacilli</taxon>
        <taxon>Bacillales</taxon>
        <taxon>Bacillaceae</taxon>
        <taxon>Bacillus</taxon>
        <taxon>Bacillus cereus group</taxon>
    </lineage>
</organism>
<dbReference type="EMBL" id="ACMP01000091">
    <property type="protein sequence ID" value="EEL69611.1"/>
    <property type="molecule type" value="Genomic_DNA"/>
</dbReference>
<dbReference type="InterPro" id="IPR036291">
    <property type="entry name" value="NAD(P)-bd_dom_sf"/>
</dbReference>
<dbReference type="PANTHER" id="PTHR43318">
    <property type="entry name" value="UDP-N-ACETYLGLUCOSAMINE 4,6-DEHYDRATASE"/>
    <property type="match status" value="1"/>
</dbReference>
<sequence length="334" mass="37573">MVGGKRMLNKIILITGGTGSWGHELIKQLLEKSPKEIRIFSRNETVQFEMQQQFINDDRLKFIIGDIRDKDQLVYACQGVHYVFHLAALKHVPVCEYYPYEAIKTNIHGTQNVIEASIQKQVEKVIYVSTDKAADPSNTYGMTKAIGEKLMVHANIQTRKTKFICVRGGNVLGTSGSVVPLFKKQIKKSSQVGITDENMTRFFLTIEDAVGLLFKAASEGRGGEIFVMKMPACKITDLAEVLIEDSKKENVKIKEVGIRPGEKLSEMLLSEVESKTSISFDQNYFVVLPTIPIEGLQEYYASYPLVNVKNFSSQQDLLAKYEVKQMLEKGGFLL</sequence>
<dbReference type="InterPro" id="IPR003869">
    <property type="entry name" value="Polysac_CapD-like"/>
</dbReference>
<comment type="similarity">
    <text evidence="1">Belongs to the polysaccharide synthase family.</text>
</comment>
<dbReference type="PANTHER" id="PTHR43318:SF2">
    <property type="entry name" value="UDP-N-ACETYLGLUCOSAMINE 4,6-DEHYDRATASE (INVERTING)"/>
    <property type="match status" value="1"/>
</dbReference>